<reference evidence="1 2" key="1">
    <citation type="submission" date="2016-10" db="EMBL/GenBank/DDBJ databases">
        <title>Genome sequence of the basidiomycete white-rot fungus Trametes pubescens.</title>
        <authorList>
            <person name="Makela M.R."/>
            <person name="Granchi Z."/>
            <person name="Peng M."/>
            <person name="De Vries R.P."/>
            <person name="Grigoriev I."/>
            <person name="Riley R."/>
            <person name="Hilden K."/>
        </authorList>
    </citation>
    <scope>NUCLEOTIDE SEQUENCE [LARGE SCALE GENOMIC DNA]</scope>
    <source>
        <strain evidence="1 2">FBCC735</strain>
    </source>
</reference>
<dbReference type="AlphaFoldDB" id="A0A1M2W3K3"/>
<evidence type="ECO:0000313" key="2">
    <source>
        <dbReference type="Proteomes" id="UP000184267"/>
    </source>
</evidence>
<keyword evidence="2" id="KW-1185">Reference proteome</keyword>
<dbReference type="OrthoDB" id="2731150at2759"/>
<name>A0A1M2W3K3_TRAPU</name>
<evidence type="ECO:0008006" key="3">
    <source>
        <dbReference type="Google" id="ProtNLM"/>
    </source>
</evidence>
<comment type="caution">
    <text evidence="1">The sequence shown here is derived from an EMBL/GenBank/DDBJ whole genome shotgun (WGS) entry which is preliminary data.</text>
</comment>
<proteinExistence type="predicted"/>
<evidence type="ECO:0000313" key="1">
    <source>
        <dbReference type="EMBL" id="OJT14434.1"/>
    </source>
</evidence>
<dbReference type="OMA" id="QQISTRD"/>
<dbReference type="Proteomes" id="UP000184267">
    <property type="component" value="Unassembled WGS sequence"/>
</dbReference>
<dbReference type="EMBL" id="MNAD01000288">
    <property type="protein sequence ID" value="OJT14434.1"/>
    <property type="molecule type" value="Genomic_DNA"/>
</dbReference>
<organism evidence="1 2">
    <name type="scientific">Trametes pubescens</name>
    <name type="common">White-rot fungus</name>
    <dbReference type="NCBI Taxonomy" id="154538"/>
    <lineage>
        <taxon>Eukaryota</taxon>
        <taxon>Fungi</taxon>
        <taxon>Dikarya</taxon>
        <taxon>Basidiomycota</taxon>
        <taxon>Agaricomycotina</taxon>
        <taxon>Agaricomycetes</taxon>
        <taxon>Polyporales</taxon>
        <taxon>Polyporaceae</taxon>
        <taxon>Trametes</taxon>
    </lineage>
</organism>
<accession>A0A1M2W3K3</accession>
<gene>
    <name evidence="1" type="ORF">TRAPUB_9012</name>
</gene>
<protein>
    <recommendedName>
        <fullName evidence="3">F-box domain-containing protein</fullName>
    </recommendedName>
</protein>
<sequence>MSTARPAPSPAVMNAAFLRAVKEDDARRRWPTSPLAFRDADQVLAFARSLLARDRRDPLSDIPGHLLLGQQISTRDPPLSPDEATMLWRMLRRFTHLETLDLEDGDGILKDIPTSAIREAPLSLPKLEYLSYTMLYAVEYCNTFLASLRDAPLNTVALYYPEYIDEEETHPPDLVLLLSHPCLANLVSLEVEHLRFEYLALPSRGPTPRFPNLDRLALEITLDDETPRRGILGFILTLFPHITSLTIAIRDVRTHTRQPQTEALEAVNSENVAAHAAARRTLHLADISASLLDIFLLALPCPDDEMDITGVDLWTMEHAHNLMARLFAGGAPHRLSIAFTEAVDAPQQALHIFLSHLRAYWNASPHSGVPQDVKLDIRINHRNDLQLLLGYALDLARNSFRLEYYTLNIRLKCSAHHPRSRRYSDSSADSDEGPAGLTRCAEAHMFFVHAQQLVNPHAAMLAAAGLRWYCISVSSYCDASWRVVARSTSTTQSRVMDWLGRTA</sequence>